<keyword evidence="2" id="KW-0325">Glycoprotein</keyword>
<dbReference type="KEGG" id="cten:18247581"/>
<dbReference type="GeneID" id="18247581"/>
<sequence>MLKFLVQLILLVQLVVSLPTTLLPPSQDSFYSAPDGYESAEVGTILASRVAPAQIKSVVFDVHVKGVWQLLVRSTDSFGNPNVIVTTVFEPYNADPSKLVTYQVAQDSANLDCAPSYGFTNGELIRNIVGEAETFLIQQALDEGYYVVSPDYEGLKSVFTGGLQAGHAVLDSLRATLKSGNITGVSSSAKTVVWGYSGGSLASGWAAALQPEYAPELASNLIGVALGGWVTNITATVTSVNAGIFSGLGASGIAGLSNEYSELYDFLKTAMPADKYALFARAYDNCLVEDVLEFPFDDFFYGSDRYFTNGISVLNTSPVAEIIQNNTLGLIASNMPQIPVFVYHGQLDGIVPFAQAERVYDIWCAAGIESFEFAVDETAGHITEIVQGSGAGFAWIQNRFNGKKVVSGCQRTNRLSNLFYPGTSTSIAIFLDALVKNVLGLNIGPNGENLVIDNGSLISKTNSTQS</sequence>
<dbReference type="EMBL" id="GL996524">
    <property type="protein sequence ID" value="EGV63696.1"/>
    <property type="molecule type" value="Genomic_DNA"/>
</dbReference>
<dbReference type="eggNOG" id="ENOG502S2P7">
    <property type="taxonomic scope" value="Eukaryota"/>
</dbReference>
<dbReference type="PANTHER" id="PTHR34853:SF1">
    <property type="entry name" value="LIPASE 5"/>
    <property type="match status" value="1"/>
</dbReference>
<dbReference type="PIRSF" id="PIRSF029171">
    <property type="entry name" value="Esterase_LipA"/>
    <property type="match status" value="1"/>
</dbReference>
<gene>
    <name evidence="6" type="ORF">CANTEDRAFT_114795</name>
</gene>
<reference evidence="6 7" key="1">
    <citation type="journal article" date="2011" name="Proc. Natl. Acad. Sci. U.S.A.">
        <title>Comparative genomics of xylose-fermenting fungi for enhanced biofuel production.</title>
        <authorList>
            <person name="Wohlbach D.J."/>
            <person name="Kuo A."/>
            <person name="Sato T.K."/>
            <person name="Potts K.M."/>
            <person name="Salamov A.A."/>
            <person name="LaButti K.M."/>
            <person name="Sun H."/>
            <person name="Clum A."/>
            <person name="Pangilinan J.L."/>
            <person name="Lindquist E.A."/>
            <person name="Lucas S."/>
            <person name="Lapidus A."/>
            <person name="Jin M."/>
            <person name="Gunawan C."/>
            <person name="Balan V."/>
            <person name="Dale B.E."/>
            <person name="Jeffries T.W."/>
            <person name="Zinkel R."/>
            <person name="Barry K.W."/>
            <person name="Grigoriev I.V."/>
            <person name="Gasch A.P."/>
        </authorList>
    </citation>
    <scope>NUCLEOTIDE SEQUENCE [LARGE SCALE GENOMIC DNA]</scope>
    <source>
        <strain evidence="6">ATCC 10573</strain>
        <strain evidence="7">ATCC 10573 / BCRC 21748 / CBS 615 / JCM 9827 / NBRC 10315 / NRRL Y-1498 / VKM Y-70</strain>
    </source>
</reference>
<dbReference type="InterPro" id="IPR005152">
    <property type="entry name" value="Lipase_secreted"/>
</dbReference>
<dbReference type="OrthoDB" id="2373480at2759"/>
<proteinExistence type="predicted"/>
<dbReference type="AlphaFoldDB" id="G3B6K2"/>
<dbReference type="Pfam" id="PF03583">
    <property type="entry name" value="LIP"/>
    <property type="match status" value="1"/>
</dbReference>
<dbReference type="PANTHER" id="PTHR34853">
    <property type="match status" value="1"/>
</dbReference>
<dbReference type="RefSeq" id="XP_006687489.1">
    <property type="nucleotide sequence ID" value="XM_006687426.1"/>
</dbReference>
<name>G3B6K2_CANTC</name>
<dbReference type="Proteomes" id="UP000000707">
    <property type="component" value="Unassembled WGS sequence"/>
</dbReference>
<evidence type="ECO:0000256" key="3">
    <source>
        <dbReference type="ARBA" id="ARBA00023369"/>
    </source>
</evidence>
<evidence type="ECO:0000313" key="7">
    <source>
        <dbReference type="Proteomes" id="UP000000707"/>
    </source>
</evidence>
<dbReference type="InterPro" id="IPR029058">
    <property type="entry name" value="AB_hydrolase_fold"/>
</dbReference>
<dbReference type="Gene3D" id="3.40.50.1820">
    <property type="entry name" value="alpha/beta hydrolase"/>
    <property type="match status" value="1"/>
</dbReference>
<dbReference type="GO" id="GO:0016042">
    <property type="term" value="P:lipid catabolic process"/>
    <property type="evidence" value="ECO:0007669"/>
    <property type="project" value="InterPro"/>
</dbReference>
<dbReference type="Gene3D" id="1.10.260.130">
    <property type="match status" value="1"/>
</dbReference>
<accession>G3B6K2</accession>
<dbReference type="GO" id="GO:0004806">
    <property type="term" value="F:triacylglycerol lipase activity"/>
    <property type="evidence" value="ECO:0007669"/>
    <property type="project" value="UniProtKB-EC"/>
</dbReference>
<evidence type="ECO:0000256" key="1">
    <source>
        <dbReference type="ARBA" id="ARBA00022729"/>
    </source>
</evidence>
<keyword evidence="7" id="KW-1185">Reference proteome</keyword>
<evidence type="ECO:0000256" key="4">
    <source>
        <dbReference type="SAM" id="SignalP"/>
    </source>
</evidence>
<dbReference type="SUPFAM" id="SSF53474">
    <property type="entry name" value="alpha/beta-Hydrolases"/>
    <property type="match status" value="1"/>
</dbReference>
<organism evidence="7">
    <name type="scientific">Candida tenuis (strain ATCC 10573 / BCRC 21748 / CBS 615 / JCM 9827 / NBRC 10315 / NRRL Y-1498 / VKM Y-70)</name>
    <name type="common">Yeast</name>
    <name type="synonym">Yamadazyma tenuis</name>
    <dbReference type="NCBI Taxonomy" id="590646"/>
    <lineage>
        <taxon>Eukaryota</taxon>
        <taxon>Fungi</taxon>
        <taxon>Dikarya</taxon>
        <taxon>Ascomycota</taxon>
        <taxon>Saccharomycotina</taxon>
        <taxon>Pichiomycetes</taxon>
        <taxon>Debaryomycetaceae</taxon>
        <taxon>Yamadazyma</taxon>
    </lineage>
</organism>
<evidence type="ECO:0000313" key="5">
    <source>
        <dbReference type="EMBL" id="EGV63695.1"/>
    </source>
</evidence>
<feature type="chain" id="PRO_5010833536" evidence="4">
    <location>
        <begin position="18"/>
        <end position="466"/>
    </location>
</feature>
<feature type="signal peptide" evidence="4">
    <location>
        <begin position="1"/>
        <end position="17"/>
    </location>
</feature>
<evidence type="ECO:0000256" key="2">
    <source>
        <dbReference type="ARBA" id="ARBA00023180"/>
    </source>
</evidence>
<keyword evidence="1 4" id="KW-0732">Signal</keyword>
<evidence type="ECO:0000313" key="6">
    <source>
        <dbReference type="EMBL" id="EGV63696.1"/>
    </source>
</evidence>
<protein>
    <submittedName>
        <fullName evidence="5">LIP-domain-containing protein</fullName>
    </submittedName>
</protein>
<dbReference type="EMBL" id="GL996524">
    <property type="protein sequence ID" value="EGV63695.1"/>
    <property type="molecule type" value="Genomic_DNA"/>
</dbReference>
<comment type="catalytic activity">
    <reaction evidence="3">
        <text>a triacylglycerol + H2O = a diacylglycerol + a fatty acid + H(+)</text>
        <dbReference type="Rhea" id="RHEA:12044"/>
        <dbReference type="ChEBI" id="CHEBI:15377"/>
        <dbReference type="ChEBI" id="CHEBI:15378"/>
        <dbReference type="ChEBI" id="CHEBI:17855"/>
        <dbReference type="ChEBI" id="CHEBI:18035"/>
        <dbReference type="ChEBI" id="CHEBI:28868"/>
        <dbReference type="EC" id="3.1.1.3"/>
    </reaction>
    <physiologicalReaction direction="left-to-right" evidence="3">
        <dbReference type="Rhea" id="RHEA:12045"/>
    </physiologicalReaction>
</comment>
<dbReference type="HOGENOM" id="CLU_029538_5_0_1"/>